<feature type="signal peptide" evidence="1">
    <location>
        <begin position="1"/>
        <end position="22"/>
    </location>
</feature>
<gene>
    <name evidence="2" type="ORF">G6321_00054235</name>
</gene>
<geneLocation type="plasmid" evidence="2 3">
    <name>pBb323S2b</name>
</geneLocation>
<organism evidence="2 3">
    <name type="scientific">Bradyrhizobium barranii subsp. barranii</name>
    <dbReference type="NCBI Taxonomy" id="2823807"/>
    <lineage>
        <taxon>Bacteria</taxon>
        <taxon>Pseudomonadati</taxon>
        <taxon>Pseudomonadota</taxon>
        <taxon>Alphaproteobacteria</taxon>
        <taxon>Hyphomicrobiales</taxon>
        <taxon>Nitrobacteraceae</taxon>
        <taxon>Bradyrhizobium</taxon>
        <taxon>Bradyrhizobium barranii</taxon>
    </lineage>
</organism>
<protein>
    <recommendedName>
        <fullName evidence="4">Cytochrome P460 domain-containing protein</fullName>
    </recommendedName>
</protein>
<dbReference type="EMBL" id="CP088281">
    <property type="protein sequence ID" value="UGX99648.1"/>
    <property type="molecule type" value="Genomic_DNA"/>
</dbReference>
<evidence type="ECO:0008006" key="4">
    <source>
        <dbReference type="Google" id="ProtNLM"/>
    </source>
</evidence>
<dbReference type="Proteomes" id="UP000564836">
    <property type="component" value="Plasmid pBb323S2b"/>
</dbReference>
<proteinExistence type="predicted"/>
<reference evidence="2 3" key="1">
    <citation type="journal article" date="2017" name="Syst. Appl. Microbiol.">
        <title>Soybeans inoculated with root zone soils of Canadian native legumes harbour diverse and novel Bradyrhizobium spp. that possess agricultural potential.</title>
        <authorList>
            <person name="Bromfield E.S.P."/>
            <person name="Cloutier S."/>
            <person name="Tambong J.T."/>
            <person name="Tran Thi T.V."/>
        </authorList>
    </citation>
    <scope>NUCLEOTIDE SEQUENCE [LARGE SCALE GENOMIC DNA]</scope>
    <source>
        <strain evidence="2 3">323S2</strain>
    </source>
</reference>
<reference evidence="2 3" key="2">
    <citation type="journal article" date="2022" name="Int. J. Syst. Evol. Microbiol.">
        <title>Strains of Bradyrhizobium barranii sp. nov. associated with legumes native to Canada are symbionts of soybeans and belong to different subspecies (subsp. barranii subsp. nov. and subsp. apii subsp. nov.) and symbiovars (sv. glycinearum and sv. septentrionale).</title>
        <authorList>
            <person name="Bromfield E.S.P."/>
            <person name="Cloutier S."/>
            <person name="Wasai-Hara S."/>
            <person name="Minamisawa K."/>
        </authorList>
    </citation>
    <scope>NUCLEOTIDE SEQUENCE [LARGE SCALE GENOMIC DNA]</scope>
    <source>
        <strain evidence="2 3">323S2</strain>
        <plasmid evidence="3">pBb323S2b</plasmid>
    </source>
</reference>
<evidence type="ECO:0000313" key="3">
    <source>
        <dbReference type="Proteomes" id="UP000564836"/>
    </source>
</evidence>
<sequence length="398" mass="42819">MKRIASVLLVTFVLGVAARAQAPDPDPALNNPDKVSWELFTMANKSVPGVNNNVVFETWASNEDTFQPNPKFPGSSAPPNCAPAQVATLTTALPQQPPVTPVASPKILNVPALIALAPRQPGLQPHVLPARPGFEAVEETRRNRATFDFIACNKLQTRAGLRAAFASGQSTSFPIESVEVKANWVLANDLSPSEYHINTASDNKRYALISMHIISKQVPNWTWATFEHKDNIGRCDFIGCHDRFGAVVPDVRPHEAPGTKYDPCVKTPALKKLFADNGLPALWENYCLKGSQTDFVTATGLPVHLGNSVTEAGFDDTSSCMTCHSRAAVNANGRGTTSAGFLSPPNPAVCPGGQDRLCSPNGAPLPEWFWNNPGQPNQSLLALQTDFIWSIPRGAIGP</sequence>
<accession>A0A9X9Z8Z3</accession>
<feature type="chain" id="PRO_5040866296" description="Cytochrome P460 domain-containing protein" evidence="1">
    <location>
        <begin position="23"/>
        <end position="398"/>
    </location>
</feature>
<name>A0A9X9Z8Z3_9BRAD</name>
<evidence type="ECO:0000313" key="2">
    <source>
        <dbReference type="EMBL" id="UGX99648.1"/>
    </source>
</evidence>
<keyword evidence="2" id="KW-0614">Plasmid</keyword>
<keyword evidence="1" id="KW-0732">Signal</keyword>
<evidence type="ECO:0000256" key="1">
    <source>
        <dbReference type="SAM" id="SignalP"/>
    </source>
</evidence>
<dbReference type="AlphaFoldDB" id="A0A9X9Z8Z3"/>
<dbReference type="RefSeq" id="WP_224518044.1">
    <property type="nucleotide sequence ID" value="NZ_CP088281.1"/>
</dbReference>